<dbReference type="Proteomes" id="UP001060215">
    <property type="component" value="Chromosome 15"/>
</dbReference>
<evidence type="ECO:0000313" key="2">
    <source>
        <dbReference type="Proteomes" id="UP001060215"/>
    </source>
</evidence>
<proteinExistence type="predicted"/>
<protein>
    <submittedName>
        <fullName evidence="1">Reticulon-like protein B22</fullName>
    </submittedName>
</protein>
<keyword evidence="2" id="KW-1185">Reference proteome</keyword>
<comment type="caution">
    <text evidence="1">The sequence shown here is derived from an EMBL/GenBank/DDBJ whole genome shotgun (WGS) entry which is preliminary data.</text>
</comment>
<reference evidence="1 2" key="1">
    <citation type="journal article" date="2022" name="Plant J.">
        <title>Chromosome-level genome of Camellia lanceoleosa provides a valuable resource for understanding genome evolution and self-incompatibility.</title>
        <authorList>
            <person name="Gong W."/>
            <person name="Xiao S."/>
            <person name="Wang L."/>
            <person name="Liao Z."/>
            <person name="Chang Y."/>
            <person name="Mo W."/>
            <person name="Hu G."/>
            <person name="Li W."/>
            <person name="Zhao G."/>
            <person name="Zhu H."/>
            <person name="Hu X."/>
            <person name="Ji K."/>
            <person name="Xiang X."/>
            <person name="Song Q."/>
            <person name="Yuan D."/>
            <person name="Jin S."/>
            <person name="Zhang L."/>
        </authorList>
    </citation>
    <scope>NUCLEOTIDE SEQUENCE [LARGE SCALE GENOMIC DNA]</scope>
    <source>
        <strain evidence="1">SQ_2022a</strain>
    </source>
</reference>
<evidence type="ECO:0000313" key="1">
    <source>
        <dbReference type="EMBL" id="KAI7986483.1"/>
    </source>
</evidence>
<dbReference type="EMBL" id="CM045772">
    <property type="protein sequence ID" value="KAI7986483.1"/>
    <property type="molecule type" value="Genomic_DNA"/>
</dbReference>
<organism evidence="1 2">
    <name type="scientific">Camellia lanceoleosa</name>
    <dbReference type="NCBI Taxonomy" id="1840588"/>
    <lineage>
        <taxon>Eukaryota</taxon>
        <taxon>Viridiplantae</taxon>
        <taxon>Streptophyta</taxon>
        <taxon>Embryophyta</taxon>
        <taxon>Tracheophyta</taxon>
        <taxon>Spermatophyta</taxon>
        <taxon>Magnoliopsida</taxon>
        <taxon>eudicotyledons</taxon>
        <taxon>Gunneridae</taxon>
        <taxon>Pentapetalae</taxon>
        <taxon>asterids</taxon>
        <taxon>Ericales</taxon>
        <taxon>Theaceae</taxon>
        <taxon>Camellia</taxon>
    </lineage>
</organism>
<name>A0ACC0FE73_9ERIC</name>
<gene>
    <name evidence="1" type="ORF">LOK49_LG14G02281</name>
</gene>
<accession>A0ACC0FE73</accession>
<sequence length="273" mass="29412">MTKEAECKSSSSSDGGGGGGGGGGKAMIGMICGSLVYYHCAYKNSSILTLLSDVFLVLLSSLAILGLLFRHLNISVPVDPLEWQISQDTANSIFACLANTVGAAESVLRVAATGHDKRLFLKVVVSLYFLSVLGRLVSGVTMAYVGLCLFCLYMLAESSQMISACLSRFLRRRETTNLEQDNILAVFLKAEAIDVELCKMSMKLEAFFVTRQIAFDPHVAPAGTRIVGSVIEPNVDIALTNLDENLNVLQINNFHGAKQKAHSVYLHLIAMGV</sequence>